<feature type="transmembrane region" description="Helical" evidence="6">
    <location>
        <begin position="400"/>
        <end position="423"/>
    </location>
</feature>
<evidence type="ECO:0000313" key="7">
    <source>
        <dbReference type="EMBL" id="GGA68165.1"/>
    </source>
</evidence>
<name>A0ABQ1HAK8_9FLAO</name>
<dbReference type="EMBL" id="BMGA01000001">
    <property type="protein sequence ID" value="GGA68165.1"/>
    <property type="molecule type" value="Genomic_DNA"/>
</dbReference>
<dbReference type="Proteomes" id="UP000658793">
    <property type="component" value="Unassembled WGS sequence"/>
</dbReference>
<proteinExistence type="predicted"/>
<feature type="transmembrane region" description="Helical" evidence="6">
    <location>
        <begin position="308"/>
        <end position="334"/>
    </location>
</feature>
<keyword evidence="4 6" id="KW-1133">Transmembrane helix</keyword>
<feature type="transmembrane region" description="Helical" evidence="6">
    <location>
        <begin position="12"/>
        <end position="32"/>
    </location>
</feature>
<evidence type="ECO:0000256" key="4">
    <source>
        <dbReference type="ARBA" id="ARBA00022989"/>
    </source>
</evidence>
<evidence type="ECO:0000256" key="3">
    <source>
        <dbReference type="ARBA" id="ARBA00022692"/>
    </source>
</evidence>
<comment type="caution">
    <text evidence="7">The sequence shown here is derived from an EMBL/GenBank/DDBJ whole genome shotgun (WGS) entry which is preliminary data.</text>
</comment>
<feature type="transmembrane region" description="Helical" evidence="6">
    <location>
        <begin position="115"/>
        <end position="134"/>
    </location>
</feature>
<feature type="transmembrane region" description="Helical" evidence="6">
    <location>
        <begin position="146"/>
        <end position="167"/>
    </location>
</feature>
<feature type="transmembrane region" description="Helical" evidence="6">
    <location>
        <begin position="187"/>
        <end position="214"/>
    </location>
</feature>
<dbReference type="RefSeq" id="WP_188492314.1">
    <property type="nucleotide sequence ID" value="NZ_BMGA01000001.1"/>
</dbReference>
<dbReference type="PANTHER" id="PTHR30250">
    <property type="entry name" value="PST FAMILY PREDICTED COLANIC ACID TRANSPORTER"/>
    <property type="match status" value="1"/>
</dbReference>
<gene>
    <name evidence="7" type="ORF">GCM10008015_06190</name>
</gene>
<dbReference type="InterPro" id="IPR002797">
    <property type="entry name" value="Polysacc_synth"/>
</dbReference>
<evidence type="ECO:0000313" key="8">
    <source>
        <dbReference type="Proteomes" id="UP000658793"/>
    </source>
</evidence>
<feature type="transmembrane region" description="Helical" evidence="6">
    <location>
        <begin position="83"/>
        <end position="103"/>
    </location>
</feature>
<reference evidence="8" key="1">
    <citation type="journal article" date="2019" name="Int. J. Syst. Evol. Microbiol.">
        <title>The Global Catalogue of Microorganisms (GCM) 10K type strain sequencing project: providing services to taxonomists for standard genome sequencing and annotation.</title>
        <authorList>
            <consortium name="The Broad Institute Genomics Platform"/>
            <consortium name="The Broad Institute Genome Sequencing Center for Infectious Disease"/>
            <person name="Wu L."/>
            <person name="Ma J."/>
        </authorList>
    </citation>
    <scope>NUCLEOTIDE SEQUENCE [LARGE SCALE GENOMIC DNA]</scope>
    <source>
        <strain evidence="8">CGMCC 1.12811</strain>
    </source>
</reference>
<feature type="transmembrane region" description="Helical" evidence="6">
    <location>
        <begin position="435"/>
        <end position="451"/>
    </location>
</feature>
<sequence>MGLYKNLFKQTAIYGLATVVPRMFSFLLVPLYTDLLPKDEYGKVTIIFAWMIFFNVILAYGMETAFFRFYNKEEDKQSVVETSMVSIFWTTMMFLVAALLFRTTLADWSGIDSQYITYAIWILVLDALVIIPFSKLRALQRPIMYAVIKIGNVLVNLLLSVLFLVYLPKLSDLNPTGIVGSFYIENFQVGYIFLANIIASLLTFVVLSPDYVFLKWKINFNLWKRMMVYGLPILVAGIAFAINEQFDKILLSKLLPKSIADDEVGVYSACYKLGLFMVLYRTAYTLGIEPFFFSHAKNENAPKTYAMVTKYFVIFGSFIMLSVIVFADLFKFIMIRDESYWVAMKVVPLIILANFCLGIYTNLSVWYKLIDKTYVGAYISIVGAIVTLVLNFMLIPSMSYVGSAIATLAAYGSMMLISYYLGNKYYPIPYDFQKIGGYLGLSVLFSVISFYRFRENYFVGISLLLLFLYFIYHNEKETLIGLLKTKSKPPQ</sequence>
<evidence type="ECO:0000256" key="2">
    <source>
        <dbReference type="ARBA" id="ARBA00022475"/>
    </source>
</evidence>
<dbReference type="InterPro" id="IPR050833">
    <property type="entry name" value="Poly_Biosynth_Transport"/>
</dbReference>
<comment type="subcellular location">
    <subcellularLocation>
        <location evidence="1">Cell membrane</location>
        <topology evidence="1">Multi-pass membrane protein</topology>
    </subcellularLocation>
</comment>
<feature type="transmembrane region" description="Helical" evidence="6">
    <location>
        <begin position="375"/>
        <end position="394"/>
    </location>
</feature>
<evidence type="ECO:0000256" key="6">
    <source>
        <dbReference type="SAM" id="Phobius"/>
    </source>
</evidence>
<dbReference type="Pfam" id="PF01943">
    <property type="entry name" value="Polysacc_synt"/>
    <property type="match status" value="1"/>
</dbReference>
<feature type="transmembrane region" description="Helical" evidence="6">
    <location>
        <begin position="457"/>
        <end position="474"/>
    </location>
</feature>
<protein>
    <submittedName>
        <fullName evidence="7">Polysaccharide biosynthesis protein</fullName>
    </submittedName>
</protein>
<feature type="transmembrane region" description="Helical" evidence="6">
    <location>
        <begin position="340"/>
        <end position="363"/>
    </location>
</feature>
<keyword evidence="2" id="KW-1003">Cell membrane</keyword>
<feature type="transmembrane region" description="Helical" evidence="6">
    <location>
        <begin position="266"/>
        <end position="287"/>
    </location>
</feature>
<accession>A0ABQ1HAK8</accession>
<feature type="transmembrane region" description="Helical" evidence="6">
    <location>
        <begin position="226"/>
        <end position="246"/>
    </location>
</feature>
<keyword evidence="8" id="KW-1185">Reference proteome</keyword>
<keyword evidence="5 6" id="KW-0472">Membrane</keyword>
<evidence type="ECO:0000256" key="1">
    <source>
        <dbReference type="ARBA" id="ARBA00004651"/>
    </source>
</evidence>
<organism evidence="7 8">
    <name type="scientific">Flavobacterium palustre</name>
    <dbReference type="NCBI Taxonomy" id="1476463"/>
    <lineage>
        <taxon>Bacteria</taxon>
        <taxon>Pseudomonadati</taxon>
        <taxon>Bacteroidota</taxon>
        <taxon>Flavobacteriia</taxon>
        <taxon>Flavobacteriales</taxon>
        <taxon>Flavobacteriaceae</taxon>
        <taxon>Flavobacterium</taxon>
    </lineage>
</organism>
<keyword evidence="3 6" id="KW-0812">Transmembrane</keyword>
<evidence type="ECO:0000256" key="5">
    <source>
        <dbReference type="ARBA" id="ARBA00023136"/>
    </source>
</evidence>
<feature type="transmembrane region" description="Helical" evidence="6">
    <location>
        <begin position="44"/>
        <end position="62"/>
    </location>
</feature>
<dbReference type="PANTHER" id="PTHR30250:SF11">
    <property type="entry name" value="O-ANTIGEN TRANSPORTER-RELATED"/>
    <property type="match status" value="1"/>
</dbReference>